<dbReference type="Proteomes" id="UP001172102">
    <property type="component" value="Unassembled WGS sequence"/>
</dbReference>
<accession>A0AA40DQ62</accession>
<evidence type="ECO:0000313" key="1">
    <source>
        <dbReference type="EMBL" id="KAK0712039.1"/>
    </source>
</evidence>
<protein>
    <submittedName>
        <fullName evidence="1">Uncharacterized protein</fullName>
    </submittedName>
</protein>
<evidence type="ECO:0000313" key="2">
    <source>
        <dbReference type="Proteomes" id="UP001172102"/>
    </source>
</evidence>
<gene>
    <name evidence="1" type="ORF">B0H67DRAFT_586854</name>
</gene>
<reference evidence="1" key="1">
    <citation type="submission" date="2023-06" db="EMBL/GenBank/DDBJ databases">
        <title>Genome-scale phylogeny and comparative genomics of the fungal order Sordariales.</title>
        <authorList>
            <consortium name="Lawrence Berkeley National Laboratory"/>
            <person name="Hensen N."/>
            <person name="Bonometti L."/>
            <person name="Westerberg I."/>
            <person name="Brannstrom I.O."/>
            <person name="Guillou S."/>
            <person name="Cros-Aarteil S."/>
            <person name="Calhoun S."/>
            <person name="Haridas S."/>
            <person name="Kuo A."/>
            <person name="Mondo S."/>
            <person name="Pangilinan J."/>
            <person name="Riley R."/>
            <person name="Labutti K."/>
            <person name="Andreopoulos B."/>
            <person name="Lipzen A."/>
            <person name="Chen C."/>
            <person name="Yanf M."/>
            <person name="Daum C."/>
            <person name="Ng V."/>
            <person name="Clum A."/>
            <person name="Steindorff A."/>
            <person name="Ohm R."/>
            <person name="Martin F."/>
            <person name="Silar P."/>
            <person name="Natvig D."/>
            <person name="Lalanne C."/>
            <person name="Gautier V."/>
            <person name="Ament-Velasquez S.L."/>
            <person name="Kruys A."/>
            <person name="Hutchinson M.I."/>
            <person name="Powell A.J."/>
            <person name="Barry K."/>
            <person name="Miller A.N."/>
            <person name="Grigoriev I.V."/>
            <person name="Debuchy R."/>
            <person name="Gladieux P."/>
            <person name="Thoren M.H."/>
            <person name="Johannesson H."/>
        </authorList>
    </citation>
    <scope>NUCLEOTIDE SEQUENCE</scope>
    <source>
        <strain evidence="1">SMH4607-1</strain>
    </source>
</reference>
<name>A0AA40DQ62_9PEZI</name>
<dbReference type="EMBL" id="JAUKUA010000005">
    <property type="protein sequence ID" value="KAK0712039.1"/>
    <property type="molecule type" value="Genomic_DNA"/>
</dbReference>
<comment type="caution">
    <text evidence="1">The sequence shown here is derived from an EMBL/GenBank/DDBJ whole genome shotgun (WGS) entry which is preliminary data.</text>
</comment>
<keyword evidence="2" id="KW-1185">Reference proteome</keyword>
<sequence length="100" mass="11074">MCHGCELPIVGEPPIRTISSVSPTSEPTSGVHARVTNRHFSCPKASNVSWIPVSHVWEESIRTANQSKEHLALKRGNSCEIQFRCIVICTGAEFKQVDEE</sequence>
<organism evidence="1 2">
    <name type="scientific">Lasiosphaeris hirsuta</name>
    <dbReference type="NCBI Taxonomy" id="260670"/>
    <lineage>
        <taxon>Eukaryota</taxon>
        <taxon>Fungi</taxon>
        <taxon>Dikarya</taxon>
        <taxon>Ascomycota</taxon>
        <taxon>Pezizomycotina</taxon>
        <taxon>Sordariomycetes</taxon>
        <taxon>Sordariomycetidae</taxon>
        <taxon>Sordariales</taxon>
        <taxon>Lasiosphaeriaceae</taxon>
        <taxon>Lasiosphaeris</taxon>
    </lineage>
</organism>
<proteinExistence type="predicted"/>
<dbReference type="AlphaFoldDB" id="A0AA40DQ62"/>